<dbReference type="PANTHER" id="PTHR31061">
    <property type="entry name" value="LD22376P"/>
    <property type="match status" value="1"/>
</dbReference>
<accession>A0A841EVJ8</accession>
<feature type="transmembrane region" description="Helical" evidence="1">
    <location>
        <begin position="301"/>
        <end position="320"/>
    </location>
</feature>
<feature type="transmembrane region" description="Helical" evidence="1">
    <location>
        <begin position="176"/>
        <end position="197"/>
    </location>
</feature>
<evidence type="ECO:0000313" key="4">
    <source>
        <dbReference type="Proteomes" id="UP000524404"/>
    </source>
</evidence>
<keyword evidence="1" id="KW-0812">Transmembrane</keyword>
<dbReference type="RefSeq" id="WP_184135266.1">
    <property type="nucleotide sequence ID" value="NZ_JACHKT010000022.1"/>
</dbReference>
<dbReference type="InterPro" id="IPR032176">
    <property type="entry name" value="DUF5009"/>
</dbReference>
<feature type="transmembrane region" description="Helical" evidence="1">
    <location>
        <begin position="235"/>
        <end position="256"/>
    </location>
</feature>
<organism evidence="3 4">
    <name type="scientific">Arcicella rosea</name>
    <dbReference type="NCBI Taxonomy" id="502909"/>
    <lineage>
        <taxon>Bacteria</taxon>
        <taxon>Pseudomonadati</taxon>
        <taxon>Bacteroidota</taxon>
        <taxon>Cytophagia</taxon>
        <taxon>Cytophagales</taxon>
        <taxon>Flectobacillaceae</taxon>
        <taxon>Arcicella</taxon>
    </lineage>
</organism>
<feature type="transmembrane region" description="Helical" evidence="1">
    <location>
        <begin position="116"/>
        <end position="133"/>
    </location>
</feature>
<feature type="transmembrane region" description="Helical" evidence="1">
    <location>
        <begin position="370"/>
        <end position="389"/>
    </location>
</feature>
<feature type="transmembrane region" description="Helical" evidence="1">
    <location>
        <begin position="12"/>
        <end position="30"/>
    </location>
</feature>
<name>A0A841EVJ8_9BACT</name>
<evidence type="ECO:0000313" key="3">
    <source>
        <dbReference type="EMBL" id="MBB6004330.1"/>
    </source>
</evidence>
<proteinExistence type="predicted"/>
<keyword evidence="1" id="KW-0472">Membrane</keyword>
<feature type="transmembrane region" description="Helical" evidence="1">
    <location>
        <begin position="145"/>
        <end position="164"/>
    </location>
</feature>
<reference evidence="3 4" key="1">
    <citation type="submission" date="2020-08" db="EMBL/GenBank/DDBJ databases">
        <title>Functional genomics of gut bacteria from endangered species of beetles.</title>
        <authorList>
            <person name="Carlos-Shanley C."/>
        </authorList>
    </citation>
    <scope>NUCLEOTIDE SEQUENCE [LARGE SCALE GENOMIC DNA]</scope>
    <source>
        <strain evidence="3 4">S00070</strain>
    </source>
</reference>
<keyword evidence="3" id="KW-0012">Acyltransferase</keyword>
<feature type="transmembrane region" description="Helical" evidence="1">
    <location>
        <begin position="204"/>
        <end position="223"/>
    </location>
</feature>
<feature type="domain" description="DUF5009" evidence="2">
    <location>
        <begin position="9"/>
        <end position="212"/>
    </location>
</feature>
<keyword evidence="3" id="KW-0808">Transferase</keyword>
<dbReference type="AlphaFoldDB" id="A0A841EVJ8"/>
<comment type="caution">
    <text evidence="3">The sequence shown here is derived from an EMBL/GenBank/DDBJ whole genome shotgun (WGS) entry which is preliminary data.</text>
</comment>
<dbReference type="PANTHER" id="PTHR31061:SF24">
    <property type="entry name" value="LD22376P"/>
    <property type="match status" value="1"/>
</dbReference>
<dbReference type="EMBL" id="JACHKT010000022">
    <property type="protein sequence ID" value="MBB6004330.1"/>
    <property type="molecule type" value="Genomic_DNA"/>
</dbReference>
<feature type="transmembrane region" description="Helical" evidence="1">
    <location>
        <begin position="268"/>
        <end position="289"/>
    </location>
</feature>
<dbReference type="Proteomes" id="UP000524404">
    <property type="component" value="Unassembled WGS sequence"/>
</dbReference>
<sequence length="397" mass="44544">MEKAKRIFSIDVFRALTMLLMIFVNDFWTLKNVPLWLEHAESNQDFLGLSDVVFPCFLFILGMAIPFAIKNRIAKGDTPLQLVKHIITRSVALLIMGVFTANATEINTQATGMSSETFQILMVMGFFLIWNVYPKADAFKSKIFLGLQIIGVLILLTLAYIFKAGTDEHLIGMTPLWWGILGLIGWTYLTAAIIYLFTYQKKALLVFFFLFFNLLPIAGHAGLLQKIWAGGPSEWILANGAFFAFAFAGILASILLEQFSKLENQYQLIGRYLLFGIVLIILGFIARNFFIISKIQATPTWIFLCSGIAFIFFAIIYFLVDVKGKSDWFSSIKTAGTSTLTCYLIPYWYYGIADLSGITLPDFLTDGFVGLIKSLVYAFIVIGITALLGKLNVKLKI</sequence>
<gene>
    <name evidence="3" type="ORF">HNP25_002993</name>
</gene>
<evidence type="ECO:0000259" key="2">
    <source>
        <dbReference type="Pfam" id="PF16401"/>
    </source>
</evidence>
<dbReference type="GO" id="GO:0016746">
    <property type="term" value="F:acyltransferase activity"/>
    <property type="evidence" value="ECO:0007669"/>
    <property type="project" value="UniProtKB-KW"/>
</dbReference>
<keyword evidence="4" id="KW-1185">Reference proteome</keyword>
<keyword evidence="1" id="KW-1133">Transmembrane helix</keyword>
<dbReference type="Pfam" id="PF16401">
    <property type="entry name" value="DUF5009"/>
    <property type="match status" value="1"/>
</dbReference>
<feature type="transmembrane region" description="Helical" evidence="1">
    <location>
        <begin position="332"/>
        <end position="350"/>
    </location>
</feature>
<feature type="transmembrane region" description="Helical" evidence="1">
    <location>
        <begin position="46"/>
        <end position="65"/>
    </location>
</feature>
<evidence type="ECO:0000256" key="1">
    <source>
        <dbReference type="SAM" id="Phobius"/>
    </source>
</evidence>
<feature type="transmembrane region" description="Helical" evidence="1">
    <location>
        <begin position="86"/>
        <end position="104"/>
    </location>
</feature>
<protein>
    <submittedName>
        <fullName evidence="3">Putative acyltransferase</fullName>
    </submittedName>
</protein>